<dbReference type="InterPro" id="IPR013785">
    <property type="entry name" value="Aldolase_TIM"/>
</dbReference>
<comment type="similarity">
    <text evidence="1">Belongs to the phosphosulfolactate synthase family.</text>
</comment>
<dbReference type="Proteomes" id="UP000281498">
    <property type="component" value="Unassembled WGS sequence"/>
</dbReference>
<accession>A0A3A9JZQ6</accession>
<name>A0A3A9JZQ6_9BACI</name>
<evidence type="ECO:0000313" key="3">
    <source>
        <dbReference type="Proteomes" id="UP000281498"/>
    </source>
</evidence>
<dbReference type="InterPro" id="IPR036112">
    <property type="entry name" value="ComA_synth_sf"/>
</dbReference>
<dbReference type="OrthoDB" id="7809088at2"/>
<dbReference type="RefSeq" id="WP_110935966.1">
    <property type="nucleotide sequence ID" value="NZ_KZ614146.1"/>
</dbReference>
<dbReference type="AlphaFoldDB" id="A0A3A9JZQ6"/>
<evidence type="ECO:0000256" key="1">
    <source>
        <dbReference type="ARBA" id="ARBA00010424"/>
    </source>
</evidence>
<proteinExistence type="inferred from homology"/>
<dbReference type="InterPro" id="IPR003830">
    <property type="entry name" value="ComA_synth"/>
</dbReference>
<organism evidence="2 3">
    <name type="scientific">Salipaludibacillus neizhouensis</name>
    <dbReference type="NCBI Taxonomy" id="885475"/>
    <lineage>
        <taxon>Bacteria</taxon>
        <taxon>Bacillati</taxon>
        <taxon>Bacillota</taxon>
        <taxon>Bacilli</taxon>
        <taxon>Bacillales</taxon>
        <taxon>Bacillaceae</taxon>
    </lineage>
</organism>
<protein>
    <submittedName>
        <fullName evidence="2">Phosphosulfolactate synthase</fullName>
    </submittedName>
</protein>
<reference evidence="2 3" key="1">
    <citation type="submission" date="2017-10" db="EMBL/GenBank/DDBJ databases">
        <title>Bacillus sp. nov., a halophilic bacterium isolated from a Keqin Lake.</title>
        <authorList>
            <person name="Wang H."/>
        </authorList>
    </citation>
    <scope>NUCLEOTIDE SEQUENCE [LARGE SCALE GENOMIC DNA]</scope>
    <source>
        <strain evidence="2 3">KCTC 13187</strain>
    </source>
</reference>
<comment type="caution">
    <text evidence="2">The sequence shown here is derived from an EMBL/GenBank/DDBJ whole genome shotgun (WGS) entry which is preliminary data.</text>
</comment>
<evidence type="ECO:0000313" key="2">
    <source>
        <dbReference type="EMBL" id="RKL65659.1"/>
    </source>
</evidence>
<dbReference type="Pfam" id="PF02679">
    <property type="entry name" value="ComA"/>
    <property type="match status" value="1"/>
</dbReference>
<dbReference type="Gene3D" id="3.20.20.70">
    <property type="entry name" value="Aldolase class I"/>
    <property type="match status" value="1"/>
</dbReference>
<keyword evidence="3" id="KW-1185">Reference proteome</keyword>
<dbReference type="SUPFAM" id="SSF102110">
    <property type="entry name" value="(2r)-phospho-3-sulfolactate synthase ComA"/>
    <property type="match status" value="1"/>
</dbReference>
<sequence length="265" mass="30240">MRESGLNLPIREPKPRENGLTILIDNGLSTQLFKDMINSSSDLIDFVKFGWGTSVITRQLEEKMLCLHAHGIEFFFGGTLFEKFLSQHKLDDFYNYCKEFDCKYIEISNGTIDITNKEKASYISDFSSDFQVFSEVGYKDCDKSELITSTEWVEYIQEDFEAGAAKVITEARESGTSGLCTKDGEIKLQYLQDILAADINMKNIIFEAPLKKLQALFIKMIGPEVNLANIAFQDIISLETLRLGLRSDTFYLVNLDWGSLHERQK</sequence>
<gene>
    <name evidence="2" type="ORF">CR203_19460</name>
</gene>
<dbReference type="EMBL" id="PDOE01000013">
    <property type="protein sequence ID" value="RKL65659.1"/>
    <property type="molecule type" value="Genomic_DNA"/>
</dbReference>